<dbReference type="GO" id="GO:0005634">
    <property type="term" value="C:nucleus"/>
    <property type="evidence" value="ECO:0007669"/>
    <property type="project" value="InterPro"/>
</dbReference>
<dbReference type="OrthoDB" id="5976967at2759"/>
<dbReference type="InterPro" id="IPR024824">
    <property type="entry name" value="GADD45"/>
</dbReference>
<dbReference type="AlphaFoldDB" id="A0A3S1BSL1"/>
<organism evidence="1 2">
    <name type="scientific">Elysia chlorotica</name>
    <name type="common">Eastern emerald elysia</name>
    <name type="synonym">Sea slug</name>
    <dbReference type="NCBI Taxonomy" id="188477"/>
    <lineage>
        <taxon>Eukaryota</taxon>
        <taxon>Metazoa</taxon>
        <taxon>Spiralia</taxon>
        <taxon>Lophotrochozoa</taxon>
        <taxon>Mollusca</taxon>
        <taxon>Gastropoda</taxon>
        <taxon>Heterobranchia</taxon>
        <taxon>Euthyneura</taxon>
        <taxon>Panpulmonata</taxon>
        <taxon>Sacoglossa</taxon>
        <taxon>Placobranchoidea</taxon>
        <taxon>Plakobranchidae</taxon>
        <taxon>Elysia</taxon>
    </lineage>
</organism>
<dbReference type="Gene3D" id="3.30.1330.30">
    <property type="match status" value="1"/>
</dbReference>
<dbReference type="InterPro" id="IPR029064">
    <property type="entry name" value="Ribosomal_eL30-like_sf"/>
</dbReference>
<dbReference type="STRING" id="188477.A0A3S1BSL1"/>
<name>A0A3S1BSL1_ELYCH</name>
<accession>A0A3S1BSL1</accession>
<dbReference type="GO" id="GO:0005737">
    <property type="term" value="C:cytoplasm"/>
    <property type="evidence" value="ECO:0007669"/>
    <property type="project" value="TreeGrafter"/>
</dbReference>
<keyword evidence="2" id="KW-1185">Reference proteome</keyword>
<dbReference type="EMBL" id="RQTK01000035">
    <property type="protein sequence ID" value="RUS90339.1"/>
    <property type="molecule type" value="Genomic_DNA"/>
</dbReference>
<dbReference type="PANTHER" id="PTHR10411:SF8">
    <property type="entry name" value="FI09246P"/>
    <property type="match status" value="1"/>
</dbReference>
<protein>
    <recommendedName>
        <fullName evidence="3">Ribosomal protein L7Ae/L30e/S12e/Gadd45 domain-containing protein</fullName>
    </recommendedName>
</protein>
<proteinExistence type="predicted"/>
<evidence type="ECO:0000313" key="2">
    <source>
        <dbReference type="Proteomes" id="UP000271974"/>
    </source>
</evidence>
<gene>
    <name evidence="1" type="ORF">EGW08_001937</name>
</gene>
<evidence type="ECO:0000313" key="1">
    <source>
        <dbReference type="EMBL" id="RUS90339.1"/>
    </source>
</evidence>
<sequence>MYTERQIECSLLMSSEISLSKLSEDFGEKSDPTVANTQKASLTISEALAITLKQALQERRLTMGVLDCGKLLSCSPNRVMVCVLPEVTNGDISVLIQHTLIRSFCWEHDIRLLMVKDERSLLDLVRGCPEYKDVTEQSVSCMMLEYPIDGNSEADTFVCGYHDTVMYSDMYPKPIIHLPD</sequence>
<reference evidence="1 2" key="1">
    <citation type="submission" date="2019-01" db="EMBL/GenBank/DDBJ databases">
        <title>A draft genome assembly of the solar-powered sea slug Elysia chlorotica.</title>
        <authorList>
            <person name="Cai H."/>
            <person name="Li Q."/>
            <person name="Fang X."/>
            <person name="Li J."/>
            <person name="Curtis N.E."/>
            <person name="Altenburger A."/>
            <person name="Shibata T."/>
            <person name="Feng M."/>
            <person name="Maeda T."/>
            <person name="Schwartz J.A."/>
            <person name="Shigenobu S."/>
            <person name="Lundholm N."/>
            <person name="Nishiyama T."/>
            <person name="Yang H."/>
            <person name="Hasebe M."/>
            <person name="Li S."/>
            <person name="Pierce S.K."/>
            <person name="Wang J."/>
        </authorList>
    </citation>
    <scope>NUCLEOTIDE SEQUENCE [LARGE SCALE GENOMIC DNA]</scope>
    <source>
        <strain evidence="1">EC2010</strain>
        <tissue evidence="1">Whole organism of an adult</tissue>
    </source>
</reference>
<dbReference type="Proteomes" id="UP000271974">
    <property type="component" value="Unassembled WGS sequence"/>
</dbReference>
<comment type="caution">
    <text evidence="1">The sequence shown here is derived from an EMBL/GenBank/DDBJ whole genome shotgun (WGS) entry which is preliminary data.</text>
</comment>
<evidence type="ECO:0008006" key="3">
    <source>
        <dbReference type="Google" id="ProtNLM"/>
    </source>
</evidence>
<dbReference type="PANTHER" id="PTHR10411">
    <property type="entry name" value="GROWTH ARREST AND DNA DAMAGE-INDUCIBLE PROTEIN GADD45"/>
    <property type="match status" value="1"/>
</dbReference>
<dbReference type="GO" id="GO:0051726">
    <property type="term" value="P:regulation of cell cycle"/>
    <property type="evidence" value="ECO:0007669"/>
    <property type="project" value="InterPro"/>
</dbReference>